<dbReference type="InterPro" id="IPR005162">
    <property type="entry name" value="Retrotrans_gag_dom"/>
</dbReference>
<accession>A0A699HIQ3</accession>
<dbReference type="Pfam" id="PF03732">
    <property type="entry name" value="Retrotrans_gag"/>
    <property type="match status" value="1"/>
</dbReference>
<dbReference type="Pfam" id="PF00078">
    <property type="entry name" value="RVT_1"/>
    <property type="match status" value="1"/>
</dbReference>
<dbReference type="Pfam" id="PF17919">
    <property type="entry name" value="RT_RNaseH_2"/>
    <property type="match status" value="1"/>
</dbReference>
<evidence type="ECO:0000256" key="2">
    <source>
        <dbReference type="SAM" id="MobiDB-lite"/>
    </source>
</evidence>
<keyword evidence="6" id="KW-0695">RNA-directed DNA polymerase</keyword>
<organism evidence="6">
    <name type="scientific">Tanacetum cinerariifolium</name>
    <name type="common">Dalmatian daisy</name>
    <name type="synonym">Chrysanthemum cinerariifolium</name>
    <dbReference type="NCBI Taxonomy" id="118510"/>
    <lineage>
        <taxon>Eukaryota</taxon>
        <taxon>Viridiplantae</taxon>
        <taxon>Streptophyta</taxon>
        <taxon>Embryophyta</taxon>
        <taxon>Tracheophyta</taxon>
        <taxon>Spermatophyta</taxon>
        <taxon>Magnoliopsida</taxon>
        <taxon>eudicotyledons</taxon>
        <taxon>Gunneridae</taxon>
        <taxon>Pentapetalae</taxon>
        <taxon>asterids</taxon>
        <taxon>campanulids</taxon>
        <taxon>Asterales</taxon>
        <taxon>Asteraceae</taxon>
        <taxon>Asteroideae</taxon>
        <taxon>Anthemideae</taxon>
        <taxon>Anthemidinae</taxon>
        <taxon>Tanacetum</taxon>
    </lineage>
</organism>
<dbReference type="InterPro" id="IPR043502">
    <property type="entry name" value="DNA/RNA_pol_sf"/>
</dbReference>
<dbReference type="PANTHER" id="PTHR37984">
    <property type="entry name" value="PROTEIN CBG26694"/>
    <property type="match status" value="1"/>
</dbReference>
<reference evidence="6" key="1">
    <citation type="journal article" date="2019" name="Sci. Rep.">
        <title>Draft genome of Tanacetum cinerariifolium, the natural source of mosquito coil.</title>
        <authorList>
            <person name="Yamashiro T."/>
            <person name="Shiraishi A."/>
            <person name="Satake H."/>
            <person name="Nakayama K."/>
        </authorList>
    </citation>
    <scope>NUCLEOTIDE SEQUENCE</scope>
</reference>
<feature type="domain" description="Reverse transcriptase/retrotransposon-derived protein RNase H-like" evidence="5">
    <location>
        <begin position="682"/>
        <end position="779"/>
    </location>
</feature>
<dbReference type="Gene3D" id="3.30.70.270">
    <property type="match status" value="1"/>
</dbReference>
<dbReference type="AlphaFoldDB" id="A0A699HIQ3"/>
<dbReference type="CDD" id="cd01647">
    <property type="entry name" value="RT_LTR"/>
    <property type="match status" value="1"/>
</dbReference>
<feature type="compositionally biased region" description="Basic and acidic residues" evidence="2">
    <location>
        <begin position="81"/>
        <end position="92"/>
    </location>
</feature>
<feature type="compositionally biased region" description="Basic and acidic residues" evidence="2">
    <location>
        <begin position="346"/>
        <end position="362"/>
    </location>
</feature>
<evidence type="ECO:0000259" key="4">
    <source>
        <dbReference type="Pfam" id="PF03732"/>
    </source>
</evidence>
<feature type="region of interest" description="Disordered" evidence="2">
    <location>
        <begin position="51"/>
        <end position="169"/>
    </location>
</feature>
<feature type="compositionally biased region" description="Basic and acidic residues" evidence="2">
    <location>
        <begin position="60"/>
        <end position="70"/>
    </location>
</feature>
<protein>
    <submittedName>
        <fullName evidence="6">Reverse transcriptase domain-containing protein</fullName>
    </submittedName>
</protein>
<evidence type="ECO:0000313" key="6">
    <source>
        <dbReference type="EMBL" id="GEY24448.1"/>
    </source>
</evidence>
<feature type="compositionally biased region" description="Basic and acidic residues" evidence="2">
    <location>
        <begin position="103"/>
        <end position="116"/>
    </location>
</feature>
<feature type="compositionally biased region" description="Basic residues" evidence="2">
    <location>
        <begin position="160"/>
        <end position="169"/>
    </location>
</feature>
<comment type="caution">
    <text evidence="6">The sequence shown here is derived from an EMBL/GenBank/DDBJ whole genome shotgun (WGS) entry which is preliminary data.</text>
</comment>
<keyword evidence="6" id="KW-0808">Transferase</keyword>
<feature type="compositionally biased region" description="Basic and acidic residues" evidence="2">
    <location>
        <begin position="124"/>
        <end position="134"/>
    </location>
</feature>
<keyword evidence="1" id="KW-0511">Multifunctional enzyme</keyword>
<dbReference type="PANTHER" id="PTHR37984:SF5">
    <property type="entry name" value="PROTEIN NYNRIN-LIKE"/>
    <property type="match status" value="1"/>
</dbReference>
<dbReference type="InterPro" id="IPR050951">
    <property type="entry name" value="Retrovirus_Pol_polyprotein"/>
</dbReference>
<feature type="domain" description="Reverse transcriptase" evidence="3">
    <location>
        <begin position="535"/>
        <end position="654"/>
    </location>
</feature>
<dbReference type="InterPro" id="IPR043128">
    <property type="entry name" value="Rev_trsase/Diguanyl_cyclase"/>
</dbReference>
<feature type="domain" description="Retrotransposon gag" evidence="4">
    <location>
        <begin position="208"/>
        <end position="293"/>
    </location>
</feature>
<dbReference type="InterPro" id="IPR000477">
    <property type="entry name" value="RT_dom"/>
</dbReference>
<sequence>MRTLPPGLTSRNSVKSITRTSYQLSWIKSAMTDEKMSILDWILGKVLEKEQEKTPTTQVQERKSAFDRLSETYSPSMTKSHPREMDSKDPPRGRSSTYGLNTLREDRPNDRERFRSIGESYDDSFSHSYHDGNRSRHMKTRKDNDSPLSSVSRSDSSDKRYRRSMSKRHKSTDEYDLTRLWMYEEEDSFTPRIRNFKSSRRTRMPNNVKTAARVWFDELPPESIDSYKDLKAALLAYFMQQKKYVKDPVVIHNIKQKDGDTIEDFMEHFKVEIKRMKGAPECMRISRFMHGVNNPELTKRLTEHVPKTMEEMMVTTIAFIRGEAAAASKKKGHASWKAQDQSQRQNSDKRSDFRGHSREGRGSNRFTPLQGRRKRFLRLKRVKEIMFPPLTASSETEGPLVIEAETGGHMIHRMYVDGGSSMEILYEHCFNRLWPEIKSQMVPATTSLTGFSGETIWPLGQLRLLVIIGHQSFHKSMDEFHDSEHWLNIREGYSPVRQKKRGQAPERVKAIQAEVQKLVKAGIMRGVYYHDWLSNPVMCFLDAYKGYHQIQLAEPDEKMTAFHTGQGVYCYTKMPFSLKNDGATYQRLMDKAFKSQIGRNIKVYVDDLVVKSYIEAEMMRDIEETFRTLRKVNMKINPKKCSFGLAEGMFLGYVVTPEGIKPCPDKTAVVLQLPSPRTIKETTEAEQAFKRLKQHLLELPLLVAPKPNEELIMYLTATYGAIIAVLMTERGTIQTPIYIISHALQGPELNYSPMEKLVLSLVFAAKRLRRYFQAHPITVINDQPIKQVMSRPDVAGRLQKWSIMLGEHNITYRPRTPVK</sequence>
<dbReference type="EMBL" id="BKCJ010162852">
    <property type="protein sequence ID" value="GEY24448.1"/>
    <property type="molecule type" value="Genomic_DNA"/>
</dbReference>
<dbReference type="GO" id="GO:0003964">
    <property type="term" value="F:RNA-directed DNA polymerase activity"/>
    <property type="evidence" value="ECO:0007669"/>
    <property type="project" value="UniProtKB-KW"/>
</dbReference>
<proteinExistence type="predicted"/>
<name>A0A699HIQ3_TANCI</name>
<keyword evidence="6" id="KW-0548">Nucleotidyltransferase</keyword>
<evidence type="ECO:0000256" key="1">
    <source>
        <dbReference type="ARBA" id="ARBA00023268"/>
    </source>
</evidence>
<evidence type="ECO:0000259" key="3">
    <source>
        <dbReference type="Pfam" id="PF00078"/>
    </source>
</evidence>
<dbReference type="SUPFAM" id="SSF56672">
    <property type="entry name" value="DNA/RNA polymerases"/>
    <property type="match status" value="1"/>
</dbReference>
<dbReference type="Gene3D" id="3.10.10.10">
    <property type="entry name" value="HIV Type 1 Reverse Transcriptase, subunit A, domain 1"/>
    <property type="match status" value="2"/>
</dbReference>
<evidence type="ECO:0000259" key="5">
    <source>
        <dbReference type="Pfam" id="PF17919"/>
    </source>
</evidence>
<dbReference type="InterPro" id="IPR041577">
    <property type="entry name" value="RT_RNaseH_2"/>
</dbReference>
<gene>
    <name evidence="6" type="ORF">Tci_396422</name>
</gene>
<feature type="region of interest" description="Disordered" evidence="2">
    <location>
        <begin position="330"/>
        <end position="368"/>
    </location>
</feature>